<keyword evidence="1" id="KW-1133">Transmembrane helix</keyword>
<gene>
    <name evidence="2" type="ORF">A9Q84_14860</name>
</gene>
<reference evidence="3" key="1">
    <citation type="journal article" date="2017" name="Proc. Natl. Acad. Sci. U.S.A.">
        <title>Simulation of Deepwater Horizon oil plume reveals substrate specialization within a complex community of hydrocarbon-degraders.</title>
        <authorList>
            <person name="Hu P."/>
            <person name="Dubinsky E.A."/>
            <person name="Probst A.J."/>
            <person name="Wang J."/>
            <person name="Sieber C.M.K."/>
            <person name="Tom L.M."/>
            <person name="Gardinali P."/>
            <person name="Banfield J.F."/>
            <person name="Atlas R.M."/>
            <person name="Andersen G.L."/>
        </authorList>
    </citation>
    <scope>NUCLEOTIDE SEQUENCE [LARGE SCALE GENOMIC DNA]</scope>
</reference>
<feature type="transmembrane region" description="Helical" evidence="1">
    <location>
        <begin position="127"/>
        <end position="146"/>
    </location>
</feature>
<dbReference type="PANTHER" id="PTHR34821">
    <property type="entry name" value="INNER MEMBRANE PROTEIN YDCZ"/>
    <property type="match status" value="1"/>
</dbReference>
<dbReference type="EMBL" id="MAAO01000007">
    <property type="protein sequence ID" value="OUR95779.1"/>
    <property type="molecule type" value="Genomic_DNA"/>
</dbReference>
<evidence type="ECO:0000313" key="2">
    <source>
        <dbReference type="EMBL" id="OUR95779.1"/>
    </source>
</evidence>
<accession>A0A1Y5F5K5</accession>
<dbReference type="InterPro" id="IPR006750">
    <property type="entry name" value="YdcZ"/>
</dbReference>
<dbReference type="GO" id="GO:0005886">
    <property type="term" value="C:plasma membrane"/>
    <property type="evidence" value="ECO:0007669"/>
    <property type="project" value="TreeGrafter"/>
</dbReference>
<evidence type="ECO:0000256" key="1">
    <source>
        <dbReference type="SAM" id="Phobius"/>
    </source>
</evidence>
<proteinExistence type="predicted"/>
<feature type="transmembrane region" description="Helical" evidence="1">
    <location>
        <begin position="35"/>
        <end position="57"/>
    </location>
</feature>
<dbReference type="Pfam" id="PF04657">
    <property type="entry name" value="DMT_YdcZ"/>
    <property type="match status" value="1"/>
</dbReference>
<sequence length="148" mass="16027">MNYLTMTFITILSGMAIATQSGMSGQISRILNNPLLAALMIYVSSALFITIGILTLGVEIPELKLVKSIPLHLWFSGGILSVLGLSCVYWLMPKMGVPNVLVGVIFGQVVISMIAGHFGWFDLPVTLFNVQKLIGTMFLVVGIVLINK</sequence>
<name>A0A1Y5F5K5_9BACT</name>
<dbReference type="Proteomes" id="UP000196531">
    <property type="component" value="Unassembled WGS sequence"/>
</dbReference>
<comment type="caution">
    <text evidence="2">The sequence shown here is derived from an EMBL/GenBank/DDBJ whole genome shotgun (WGS) entry which is preliminary data.</text>
</comment>
<evidence type="ECO:0008006" key="4">
    <source>
        <dbReference type="Google" id="ProtNLM"/>
    </source>
</evidence>
<keyword evidence="1" id="KW-0812">Transmembrane</keyword>
<protein>
    <recommendedName>
        <fullName evidence="4">DMT family transporter</fullName>
    </recommendedName>
</protein>
<dbReference type="AlphaFoldDB" id="A0A1Y5F5K5"/>
<organism evidence="2 3">
    <name type="scientific">Halobacteriovorax marinus</name>
    <dbReference type="NCBI Taxonomy" id="97084"/>
    <lineage>
        <taxon>Bacteria</taxon>
        <taxon>Pseudomonadati</taxon>
        <taxon>Bdellovibrionota</taxon>
        <taxon>Bacteriovoracia</taxon>
        <taxon>Bacteriovoracales</taxon>
        <taxon>Halobacteriovoraceae</taxon>
        <taxon>Halobacteriovorax</taxon>
    </lineage>
</organism>
<feature type="transmembrane region" description="Helical" evidence="1">
    <location>
        <begin position="99"/>
        <end position="121"/>
    </location>
</feature>
<evidence type="ECO:0000313" key="3">
    <source>
        <dbReference type="Proteomes" id="UP000196531"/>
    </source>
</evidence>
<keyword evidence="1" id="KW-0472">Membrane</keyword>
<feature type="transmembrane region" description="Helical" evidence="1">
    <location>
        <begin position="69"/>
        <end position="92"/>
    </location>
</feature>
<dbReference type="PANTHER" id="PTHR34821:SF2">
    <property type="entry name" value="INNER MEMBRANE PROTEIN YDCZ"/>
    <property type="match status" value="1"/>
</dbReference>